<keyword evidence="2" id="KW-1185">Reference proteome</keyword>
<evidence type="ECO:0000313" key="2">
    <source>
        <dbReference type="Proteomes" id="UP001525961"/>
    </source>
</evidence>
<dbReference type="EMBL" id="JAMXFA010000032">
    <property type="protein sequence ID" value="MCT7980119.1"/>
    <property type="molecule type" value="Genomic_DNA"/>
</dbReference>
<reference evidence="1 2" key="1">
    <citation type="journal article" date="2022" name="Front. Microbiol.">
        <title>High genomic differentiation and limited gene flow indicate recent cryptic speciation within the genus Laspinema (cyanobacteria).</title>
        <authorList>
            <person name="Stanojkovic A."/>
            <person name="Skoupy S."/>
            <person name="Skaloud P."/>
            <person name="Dvorak P."/>
        </authorList>
    </citation>
    <scope>NUCLEOTIDE SEQUENCE [LARGE SCALE GENOMIC DNA]</scope>
    <source>
        <strain evidence="1 2">D3b</strain>
    </source>
</reference>
<protein>
    <submittedName>
        <fullName evidence="1">Uncharacterized protein</fullName>
    </submittedName>
</protein>
<name>A0ABT2NBP8_9CYAN</name>
<evidence type="ECO:0000313" key="1">
    <source>
        <dbReference type="EMBL" id="MCT7980119.1"/>
    </source>
</evidence>
<comment type="caution">
    <text evidence="1">The sequence shown here is derived from an EMBL/GenBank/DDBJ whole genome shotgun (WGS) entry which is preliminary data.</text>
</comment>
<proteinExistence type="predicted"/>
<sequence length="67" mass="7529">MTINQAGGICCSGGRCDRPEQDPGTGRYQEFKTRFWPPMGSYPALNPRKNWVSNLYGTGIVDLYSLR</sequence>
<dbReference type="RefSeq" id="WP_261236665.1">
    <property type="nucleotide sequence ID" value="NZ_JAMXFA010000032.1"/>
</dbReference>
<accession>A0ABT2NBP8</accession>
<gene>
    <name evidence="1" type="ORF">NG792_20560</name>
</gene>
<organism evidence="1 2">
    <name type="scientific">Laspinema olomoucense D3b</name>
    <dbReference type="NCBI Taxonomy" id="2953688"/>
    <lineage>
        <taxon>Bacteria</taxon>
        <taxon>Bacillati</taxon>
        <taxon>Cyanobacteriota</taxon>
        <taxon>Cyanophyceae</taxon>
        <taxon>Oscillatoriophycideae</taxon>
        <taxon>Oscillatoriales</taxon>
        <taxon>Laspinemataceae</taxon>
        <taxon>Laspinema</taxon>
        <taxon>Laspinema olomoucense</taxon>
    </lineage>
</organism>
<dbReference type="Proteomes" id="UP001525961">
    <property type="component" value="Unassembled WGS sequence"/>
</dbReference>